<dbReference type="PANTHER" id="PTHR12001:SF69">
    <property type="entry name" value="ALL TRANS-POLYPRENYL-DIPHOSPHATE SYNTHASE PDSS1"/>
    <property type="match status" value="1"/>
</dbReference>
<accession>A0A9D9IYT2</accession>
<comment type="cofactor">
    <cofactor evidence="1">
        <name>Mg(2+)</name>
        <dbReference type="ChEBI" id="CHEBI:18420"/>
    </cofactor>
</comment>
<comment type="caution">
    <text evidence="7">The sequence shown here is derived from an EMBL/GenBank/DDBJ whole genome shotgun (WGS) entry which is preliminary data.</text>
</comment>
<reference evidence="7" key="2">
    <citation type="journal article" date="2021" name="PeerJ">
        <title>Extensive microbial diversity within the chicken gut microbiome revealed by metagenomics and culture.</title>
        <authorList>
            <person name="Gilroy R."/>
            <person name="Ravi A."/>
            <person name="Getino M."/>
            <person name="Pursley I."/>
            <person name="Horton D.L."/>
            <person name="Alikhan N.F."/>
            <person name="Baker D."/>
            <person name="Gharbi K."/>
            <person name="Hall N."/>
            <person name="Watson M."/>
            <person name="Adriaenssens E.M."/>
            <person name="Foster-Nyarko E."/>
            <person name="Jarju S."/>
            <person name="Secka A."/>
            <person name="Antonio M."/>
            <person name="Oren A."/>
            <person name="Chaudhuri R.R."/>
            <person name="La Ragione R."/>
            <person name="Hildebrand F."/>
            <person name="Pallen M.J."/>
        </authorList>
    </citation>
    <scope>NUCLEOTIDE SEQUENCE</scope>
    <source>
        <strain evidence="7">B3-1481</strain>
    </source>
</reference>
<dbReference type="SUPFAM" id="SSF48576">
    <property type="entry name" value="Terpenoid synthases"/>
    <property type="match status" value="1"/>
</dbReference>
<evidence type="ECO:0000256" key="4">
    <source>
        <dbReference type="ARBA" id="ARBA00022723"/>
    </source>
</evidence>
<organism evidence="7 8">
    <name type="scientific">Candidatus Cryptobacteroides avistercoris</name>
    <dbReference type="NCBI Taxonomy" id="2840758"/>
    <lineage>
        <taxon>Bacteria</taxon>
        <taxon>Pseudomonadati</taxon>
        <taxon>Bacteroidota</taxon>
        <taxon>Bacteroidia</taxon>
        <taxon>Bacteroidales</taxon>
        <taxon>Candidatus Cryptobacteroides</taxon>
    </lineage>
</organism>
<dbReference type="PROSITE" id="PS00723">
    <property type="entry name" value="POLYPRENYL_SYNTHASE_1"/>
    <property type="match status" value="1"/>
</dbReference>
<evidence type="ECO:0000256" key="1">
    <source>
        <dbReference type="ARBA" id="ARBA00001946"/>
    </source>
</evidence>
<dbReference type="InterPro" id="IPR008949">
    <property type="entry name" value="Isoprenoid_synthase_dom_sf"/>
</dbReference>
<gene>
    <name evidence="7" type="ORF">IAB76_06120</name>
</gene>
<evidence type="ECO:0000256" key="5">
    <source>
        <dbReference type="ARBA" id="ARBA00022842"/>
    </source>
</evidence>
<sequence length="320" mass="35171">MEQVKEYLGGDWTRLDEVIRSSLSTDVKLLETINASILSTSGKRLRPMICLLVAKALGTLNSDSLRYAAACELLHNATLMHDDVADASPERRGRPTVSALFGSTAAVLLGDFWLSRAVELIMGAETHEKVAPMFSKTLTDLAEGEMLQMEKAASADTDEEAYYRIIHNKTASLFETAGMSGAESAGADGQCFEAAREFASDFGMAFQIKDDILDYAGDSKLGKPLGMDISEQKITLPLLGALRASDREQEIREKIRDIHVHPEYCGEIHAFVLENGGVEYAAARLDEYIVRACRALEVLPDSPARRHLADIAHYNAFRQI</sequence>
<evidence type="ECO:0000313" key="8">
    <source>
        <dbReference type="Proteomes" id="UP000823769"/>
    </source>
</evidence>
<dbReference type="Proteomes" id="UP000823769">
    <property type="component" value="Unassembled WGS sequence"/>
</dbReference>
<evidence type="ECO:0000256" key="2">
    <source>
        <dbReference type="ARBA" id="ARBA00006706"/>
    </source>
</evidence>
<evidence type="ECO:0000256" key="3">
    <source>
        <dbReference type="ARBA" id="ARBA00022679"/>
    </source>
</evidence>
<keyword evidence="3 6" id="KW-0808">Transferase</keyword>
<comment type="similarity">
    <text evidence="2 6">Belongs to the FPP/GGPP synthase family.</text>
</comment>
<reference evidence="7" key="1">
    <citation type="submission" date="2020-10" db="EMBL/GenBank/DDBJ databases">
        <authorList>
            <person name="Gilroy R."/>
        </authorList>
    </citation>
    <scope>NUCLEOTIDE SEQUENCE</scope>
    <source>
        <strain evidence="7">B3-1481</strain>
    </source>
</reference>
<evidence type="ECO:0000313" key="7">
    <source>
        <dbReference type="EMBL" id="MBO8480666.1"/>
    </source>
</evidence>
<dbReference type="GO" id="GO:0008299">
    <property type="term" value="P:isoprenoid biosynthetic process"/>
    <property type="evidence" value="ECO:0007669"/>
    <property type="project" value="InterPro"/>
</dbReference>
<name>A0A9D9IYT2_9BACT</name>
<dbReference type="SFLD" id="SFLDS00005">
    <property type="entry name" value="Isoprenoid_Synthase_Type_I"/>
    <property type="match status" value="1"/>
</dbReference>
<dbReference type="InterPro" id="IPR000092">
    <property type="entry name" value="Polyprenyl_synt"/>
</dbReference>
<dbReference type="PROSITE" id="PS00444">
    <property type="entry name" value="POLYPRENYL_SYNTHASE_2"/>
    <property type="match status" value="1"/>
</dbReference>
<protein>
    <submittedName>
        <fullName evidence="7">Polyprenyl synthetase family protein</fullName>
    </submittedName>
</protein>
<keyword evidence="4" id="KW-0479">Metal-binding</keyword>
<dbReference type="EMBL" id="JADILW010000087">
    <property type="protein sequence ID" value="MBO8480666.1"/>
    <property type="molecule type" value="Genomic_DNA"/>
</dbReference>
<evidence type="ECO:0000256" key="6">
    <source>
        <dbReference type="RuleBase" id="RU004466"/>
    </source>
</evidence>
<dbReference type="Gene3D" id="1.10.600.10">
    <property type="entry name" value="Farnesyl Diphosphate Synthase"/>
    <property type="match status" value="1"/>
</dbReference>
<dbReference type="CDD" id="cd00685">
    <property type="entry name" value="Trans_IPPS_HT"/>
    <property type="match status" value="1"/>
</dbReference>
<dbReference type="PANTHER" id="PTHR12001">
    <property type="entry name" value="GERANYLGERANYL PYROPHOSPHATE SYNTHASE"/>
    <property type="match status" value="1"/>
</dbReference>
<dbReference type="InterPro" id="IPR033749">
    <property type="entry name" value="Polyprenyl_synt_CS"/>
</dbReference>
<proteinExistence type="inferred from homology"/>
<dbReference type="Pfam" id="PF00348">
    <property type="entry name" value="polyprenyl_synt"/>
    <property type="match status" value="1"/>
</dbReference>
<dbReference type="GO" id="GO:0004659">
    <property type="term" value="F:prenyltransferase activity"/>
    <property type="evidence" value="ECO:0007669"/>
    <property type="project" value="InterPro"/>
</dbReference>
<dbReference type="GO" id="GO:0046872">
    <property type="term" value="F:metal ion binding"/>
    <property type="evidence" value="ECO:0007669"/>
    <property type="project" value="UniProtKB-KW"/>
</dbReference>
<keyword evidence="5" id="KW-0460">Magnesium</keyword>
<dbReference type="AlphaFoldDB" id="A0A9D9IYT2"/>